<dbReference type="EMBL" id="GGEC01061600">
    <property type="protein sequence ID" value="MBX42084.1"/>
    <property type="molecule type" value="Transcribed_RNA"/>
</dbReference>
<proteinExistence type="predicted"/>
<sequence>MSHGHQWAVCFTIFWSFLSSHLDNFRISHITNPTSLTLKLQISKSFEAARQNVTLQAPLIILCKSN</sequence>
<evidence type="ECO:0000256" key="1">
    <source>
        <dbReference type="SAM" id="SignalP"/>
    </source>
</evidence>
<dbReference type="AlphaFoldDB" id="A0A2P2NI10"/>
<feature type="chain" id="PRO_5015131795" description="Secreted protein" evidence="1">
    <location>
        <begin position="23"/>
        <end position="66"/>
    </location>
</feature>
<feature type="signal peptide" evidence="1">
    <location>
        <begin position="1"/>
        <end position="22"/>
    </location>
</feature>
<reference evidence="2" key="1">
    <citation type="submission" date="2018-02" db="EMBL/GenBank/DDBJ databases">
        <title>Rhizophora mucronata_Transcriptome.</title>
        <authorList>
            <person name="Meera S.P."/>
            <person name="Sreeshan A."/>
            <person name="Augustine A."/>
        </authorList>
    </citation>
    <scope>NUCLEOTIDE SEQUENCE</scope>
    <source>
        <tissue evidence="2">Leaf</tissue>
    </source>
</reference>
<keyword evidence="1" id="KW-0732">Signal</keyword>
<evidence type="ECO:0000313" key="2">
    <source>
        <dbReference type="EMBL" id="MBX42084.1"/>
    </source>
</evidence>
<evidence type="ECO:0008006" key="3">
    <source>
        <dbReference type="Google" id="ProtNLM"/>
    </source>
</evidence>
<organism evidence="2">
    <name type="scientific">Rhizophora mucronata</name>
    <name type="common">Asiatic mangrove</name>
    <dbReference type="NCBI Taxonomy" id="61149"/>
    <lineage>
        <taxon>Eukaryota</taxon>
        <taxon>Viridiplantae</taxon>
        <taxon>Streptophyta</taxon>
        <taxon>Embryophyta</taxon>
        <taxon>Tracheophyta</taxon>
        <taxon>Spermatophyta</taxon>
        <taxon>Magnoliopsida</taxon>
        <taxon>eudicotyledons</taxon>
        <taxon>Gunneridae</taxon>
        <taxon>Pentapetalae</taxon>
        <taxon>rosids</taxon>
        <taxon>fabids</taxon>
        <taxon>Malpighiales</taxon>
        <taxon>Rhizophoraceae</taxon>
        <taxon>Rhizophora</taxon>
    </lineage>
</organism>
<protein>
    <recommendedName>
        <fullName evidence="3">Secreted protein</fullName>
    </recommendedName>
</protein>
<name>A0A2P2NI10_RHIMU</name>
<accession>A0A2P2NI10</accession>